<organism evidence="5 6">
    <name type="scientific">Acropora cervicornis</name>
    <name type="common">Staghorn coral</name>
    <dbReference type="NCBI Taxonomy" id="6130"/>
    <lineage>
        <taxon>Eukaryota</taxon>
        <taxon>Metazoa</taxon>
        <taxon>Cnidaria</taxon>
        <taxon>Anthozoa</taxon>
        <taxon>Hexacorallia</taxon>
        <taxon>Scleractinia</taxon>
        <taxon>Astrocoeniina</taxon>
        <taxon>Acroporidae</taxon>
        <taxon>Acropora</taxon>
    </lineage>
</organism>
<feature type="domain" description="SSD" evidence="4">
    <location>
        <begin position="313"/>
        <end position="471"/>
    </location>
</feature>
<sequence length="1925" mass="213684">METTATETITNTLEVESECLMAKRSVTQLISILNIRSCCCSAKLNPCYWWSLFCSWYLHALEKLFGSLGEGIAKHPFATITACILLVSLCSIGFIWFDSENRTVKLFIPQKSQSINDLETAEKYFRVKNRDEIILLASSNQSNVLTPRCLHEVFKVHRAIMALPSYAEYCVTLSGDKAKSVEDCMMISPLEFLQYKEQNLDNKTLAQIQEALNNAYENTSILMRNGRPIQFNFNRAFGSVSRKGGRITGAKAIQLIYVIRDPEDEGTSKQVLLWEKTFLDKAFSLVDTLSCFEVYYSSERSLDDAIAESTGSDITLVSVTFSLMITFACVMLGKFLNPLTGHSLLANAGVFAVALGILAGFGLAMWCRVPFVSLVGVLPFLIIGIGIDDMFILVDSLDRQPRDMTTTDVIKTVMTHSGATITMTTMTDVVAFAVSTSTAFPAIRYFCIYAALSVTFAYLMIITYFVAVMYFDLKRIRADRRDCLPLCKASQPRDGSPAWDEPLPQLSNRVMKAWAKVLTYPLTKAVVIILSMVLLGAGIFGVTKVDETFDRKTLTKDDTYLKHFLAAQEKHFKLSIAVSIVETGEIDYGAESTQNELRKLTSIVTNNKYYTTKSVSWIESFVRFANLTNNDISGVRFLPVLKAFLEVPGFSYFSEDLKFSKDGKKLKASRVLGFMKPSSSSTFQKNAMLSLRKDITEMSRLDAFPITRPFIFFEQYAIVSRDTIRNLLIAALAVMVISCPFLVDCTVAILVVFNFVALVCELFGLMVMWNVSLNSVSMINLVMAIGFAVDYSAHVAHAYVVSNKATPNERVVDALATLGASVFMGGFSTFLGVVVLAFAASEIFRIFFRMFLGIVILGLLHGLCILPVYLSLLCWRPAVVRPQTDQVPNGRGQPTKDMQMEAGAVEIFGVNVMETTTVERIASTLGVTNESVSSSSWYLHALGKLFGCLGKGIARHPFAIITACILFVSFCSVGFIWFESENRTVKLFIPQRSQSINDLNTAEKYFQVKNRDEIILLVASSNQSNVLAPRCLHEVFKIHRAIMALPSYAEHCVTLSGDKAKSVEDCMMISPLEFLQYEEKNLEHKTLAQIQEALNNAYENTSILMRNGRPIQFNFNRAFGSVSRKGGRITGAKAIQLIYVIRDPEDEGTSKQVLLWEKTFLDKAFSLVDTLSCFEVYYSSERSLDDAIAESTGSDITLVSVTFSLMITFACVMLGKFLNPLTGHSLLANAGVFAVALGILAGFGLAMWCRVPFVSLVGVLPFLIIGIGIDDMFILVDSLDRQPRDMTTTDVIKTVMTHSGATITMTTMTDVVAFAVSTSTAFPAIRYFCIYAALSVTFAYLMIITYFVAVMYFDLKRIRAGRRDCLPLCKASQPRDGSPAWDEPLPQLSNRVMKAWAKVLTYPLTKAVVIILSMVLLGAGIFGVTKVDETFDRKTLTKDDTYLKHFLAAQEKHFKLSIAVSIVETGEIDYGAESTQNELRKLTSIVTNNKYYTTKSVSWIESFVRFANLTNNDISGVRFLPVLKAFLEVPGFSYFSEDLKFSKDGKKLKASRVLGFMKPSSSSTFQKNAMLSLRKDITEMSRLDAFPITRPFIFFEQYAIVSRDTIRNLLIAALAVMVISCPFLVDCTVAILVVFNFVALVCELFGLMVIWNVSLNSVSMINLVMAIGFAVDYSAHVAHAMDSYEDFESPSPSSSSEESANEDEPDASSISGPSGLKKRKNDSQPRSTGEVIDKKQRKKNKKQNDSLNNNEMEELTTWIFSVQEAAQVEAEIRPQVAGSPRVKLFSGFSTFLGVVVLAFAASEIFRIFFRMFLGIVILGLLHGLCILPVYLSLLCWRPAVVIAHSAPRVSRDEFPGGRGQPEEAQQMEGFSETKNLVYPDKESYSMTVAGVPSKGVDNDRGKSINVETAAGSTLKPDSKVDDVVK</sequence>
<feature type="compositionally biased region" description="Basic and acidic residues" evidence="2">
    <location>
        <begin position="1916"/>
        <end position="1925"/>
    </location>
</feature>
<keyword evidence="3" id="KW-1133">Transmembrane helix</keyword>
<feature type="transmembrane region" description="Helical" evidence="3">
    <location>
        <begin position="314"/>
        <end position="332"/>
    </location>
</feature>
<keyword evidence="3" id="KW-0812">Transmembrane</keyword>
<dbReference type="Pfam" id="PF12349">
    <property type="entry name" value="Sterol-sensing"/>
    <property type="match status" value="2"/>
</dbReference>
<evidence type="ECO:0000256" key="1">
    <source>
        <dbReference type="ARBA" id="ARBA00005585"/>
    </source>
</evidence>
<feature type="region of interest" description="Disordered" evidence="2">
    <location>
        <begin position="1890"/>
        <end position="1925"/>
    </location>
</feature>
<feature type="transmembrane region" description="Helical" evidence="3">
    <location>
        <begin position="77"/>
        <end position="97"/>
    </location>
</feature>
<feature type="transmembrane region" description="Helical" evidence="3">
    <location>
        <begin position="371"/>
        <end position="394"/>
    </location>
</feature>
<feature type="transmembrane region" description="Helical" evidence="3">
    <location>
        <begin position="344"/>
        <end position="365"/>
    </location>
</feature>
<keyword evidence="6" id="KW-1185">Reference proteome</keyword>
<comment type="similarity">
    <text evidence="1">Belongs to the patched family.</text>
</comment>
<feature type="transmembrane region" description="Helical" evidence="3">
    <location>
        <begin position="814"/>
        <end position="839"/>
    </location>
</feature>
<dbReference type="PANTHER" id="PTHR10796:SF92">
    <property type="entry name" value="PATCHED-RELATED, ISOFORM A"/>
    <property type="match status" value="1"/>
</dbReference>
<keyword evidence="3" id="KW-0472">Membrane</keyword>
<dbReference type="Gene3D" id="1.20.1640.10">
    <property type="entry name" value="Multidrug efflux transporter AcrB transmembrane domain"/>
    <property type="match status" value="4"/>
</dbReference>
<feature type="transmembrane region" description="Helical" evidence="3">
    <location>
        <begin position="1295"/>
        <end position="1316"/>
    </location>
</feature>
<dbReference type="SUPFAM" id="SSF82866">
    <property type="entry name" value="Multidrug efflux transporter AcrB transmembrane domain"/>
    <property type="match status" value="4"/>
</dbReference>
<dbReference type="GO" id="GO:0016020">
    <property type="term" value="C:membrane"/>
    <property type="evidence" value="ECO:0007669"/>
    <property type="project" value="TreeGrafter"/>
</dbReference>
<accession>A0AAD9QB86</accession>
<evidence type="ECO:0000259" key="4">
    <source>
        <dbReference type="PROSITE" id="PS50156"/>
    </source>
</evidence>
<dbReference type="Proteomes" id="UP001249851">
    <property type="component" value="Unassembled WGS sequence"/>
</dbReference>
<dbReference type="InterPro" id="IPR000731">
    <property type="entry name" value="SSD"/>
</dbReference>
<dbReference type="PROSITE" id="PS50156">
    <property type="entry name" value="SSD"/>
    <property type="match status" value="2"/>
</dbReference>
<dbReference type="EMBL" id="JARQWQ010000046">
    <property type="protein sequence ID" value="KAK2558113.1"/>
    <property type="molecule type" value="Genomic_DNA"/>
</dbReference>
<feature type="transmembrane region" description="Helical" evidence="3">
    <location>
        <begin position="522"/>
        <end position="542"/>
    </location>
</feature>
<feature type="transmembrane region" description="Helical" evidence="3">
    <location>
        <begin position="1253"/>
        <end position="1275"/>
    </location>
</feature>
<feature type="compositionally biased region" description="Low complexity" evidence="2">
    <location>
        <begin position="1689"/>
        <end position="1698"/>
    </location>
</feature>
<dbReference type="PANTHER" id="PTHR10796">
    <property type="entry name" value="PATCHED-RELATED"/>
    <property type="match status" value="1"/>
</dbReference>
<evidence type="ECO:0000256" key="2">
    <source>
        <dbReference type="SAM" id="MobiDB-lite"/>
    </source>
</evidence>
<feature type="transmembrane region" description="Helical" evidence="3">
    <location>
        <begin position="958"/>
        <end position="978"/>
    </location>
</feature>
<feature type="region of interest" description="Disordered" evidence="2">
    <location>
        <begin position="1686"/>
        <end position="1748"/>
    </location>
</feature>
<evidence type="ECO:0000256" key="3">
    <source>
        <dbReference type="SAM" id="Phobius"/>
    </source>
</evidence>
<proteinExistence type="inferred from homology"/>
<protein>
    <submittedName>
        <fullName evidence="5">Patched domain-containing protein 3</fullName>
    </submittedName>
</protein>
<evidence type="ECO:0000313" key="5">
    <source>
        <dbReference type="EMBL" id="KAK2558113.1"/>
    </source>
</evidence>
<feature type="transmembrane region" description="Helical" evidence="3">
    <location>
        <begin position="846"/>
        <end position="870"/>
    </location>
</feature>
<feature type="transmembrane region" description="Helical" evidence="3">
    <location>
        <begin position="749"/>
        <end position="769"/>
    </location>
</feature>
<reference evidence="5" key="1">
    <citation type="journal article" date="2023" name="G3 (Bethesda)">
        <title>Whole genome assembly and annotation of the endangered Caribbean coral Acropora cervicornis.</title>
        <authorList>
            <person name="Selwyn J.D."/>
            <person name="Vollmer S.V."/>
        </authorList>
    </citation>
    <scope>NUCLEOTIDE SEQUENCE</scope>
    <source>
        <strain evidence="5">K2</strain>
    </source>
</reference>
<reference evidence="5" key="2">
    <citation type="journal article" date="2023" name="Science">
        <title>Genomic signatures of disease resistance in endangered staghorn corals.</title>
        <authorList>
            <person name="Vollmer S.V."/>
            <person name="Selwyn J.D."/>
            <person name="Despard B.A."/>
            <person name="Roesel C.L."/>
        </authorList>
    </citation>
    <scope>NUCLEOTIDE SEQUENCE</scope>
    <source>
        <strain evidence="5">K2</strain>
    </source>
</reference>
<comment type="caution">
    <text evidence="5">The sequence shown here is derived from an EMBL/GenBank/DDBJ whole genome shotgun (WGS) entry which is preliminary data.</text>
</comment>
<feature type="transmembrane region" description="Helical" evidence="3">
    <location>
        <begin position="1807"/>
        <end position="1831"/>
    </location>
</feature>
<feature type="transmembrane region" description="Helical" evidence="3">
    <location>
        <begin position="446"/>
        <end position="471"/>
    </location>
</feature>
<feature type="transmembrane region" description="Helical" evidence="3">
    <location>
        <begin position="1782"/>
        <end position="1801"/>
    </location>
</feature>
<name>A0AAD9QB86_ACRCE</name>
<dbReference type="InterPro" id="IPR051697">
    <property type="entry name" value="Patched_domain-protein"/>
</dbReference>
<feature type="transmembrane region" description="Helical" evidence="3">
    <location>
        <begin position="1227"/>
        <end position="1246"/>
    </location>
</feature>
<feature type="transmembrane region" description="Helical" evidence="3">
    <location>
        <begin position="1328"/>
        <end position="1353"/>
    </location>
</feature>
<feature type="transmembrane region" description="Helical" evidence="3">
    <location>
        <begin position="724"/>
        <end position="743"/>
    </location>
</feature>
<dbReference type="InterPro" id="IPR053958">
    <property type="entry name" value="HMGCR/SNAP/NPC1-like_SSD"/>
</dbReference>
<evidence type="ECO:0000313" key="6">
    <source>
        <dbReference type="Proteomes" id="UP001249851"/>
    </source>
</evidence>
<feature type="transmembrane region" description="Helical" evidence="3">
    <location>
        <begin position="781"/>
        <end position="802"/>
    </location>
</feature>
<feature type="transmembrane region" description="Helical" evidence="3">
    <location>
        <begin position="1196"/>
        <end position="1215"/>
    </location>
</feature>
<feature type="domain" description="SSD" evidence="4">
    <location>
        <begin position="1195"/>
        <end position="1353"/>
    </location>
</feature>
<gene>
    <name evidence="5" type="ORF">P5673_019694</name>
</gene>
<feature type="transmembrane region" description="Helical" evidence="3">
    <location>
        <begin position="1606"/>
        <end position="1625"/>
    </location>
</feature>
<feature type="transmembrane region" description="Helical" evidence="3">
    <location>
        <begin position="1404"/>
        <end position="1424"/>
    </location>
</feature>